<reference evidence="1 2" key="1">
    <citation type="submission" date="2024-03" db="EMBL/GenBank/DDBJ databases">
        <title>The Acrasis kona genome and developmental transcriptomes reveal deep origins of eukaryotic multicellular pathways.</title>
        <authorList>
            <person name="Sheikh S."/>
            <person name="Fu C.-J."/>
            <person name="Brown M.W."/>
            <person name="Baldauf S.L."/>
        </authorList>
    </citation>
    <scope>NUCLEOTIDE SEQUENCE [LARGE SCALE GENOMIC DNA]</scope>
    <source>
        <strain evidence="1 2">ATCC MYA-3509</strain>
    </source>
</reference>
<evidence type="ECO:0000313" key="1">
    <source>
        <dbReference type="EMBL" id="KAL0486984.1"/>
    </source>
</evidence>
<protein>
    <submittedName>
        <fullName evidence="1">Uncharacterized protein</fullName>
    </submittedName>
</protein>
<dbReference type="InterPro" id="IPR027417">
    <property type="entry name" value="P-loop_NTPase"/>
</dbReference>
<feature type="non-terminal residue" evidence="1">
    <location>
        <position position="159"/>
    </location>
</feature>
<accession>A0AAW2ZCA0</accession>
<dbReference type="EMBL" id="JAOPGA020001292">
    <property type="protein sequence ID" value="KAL0486984.1"/>
    <property type="molecule type" value="Genomic_DNA"/>
</dbReference>
<gene>
    <name evidence="1" type="ORF">AKO1_001299</name>
</gene>
<proteinExistence type="predicted"/>
<dbReference type="Gene3D" id="3.40.50.300">
    <property type="entry name" value="P-loop containing nucleotide triphosphate hydrolases"/>
    <property type="match status" value="1"/>
</dbReference>
<keyword evidence="2" id="KW-1185">Reference proteome</keyword>
<dbReference type="Proteomes" id="UP001431209">
    <property type="component" value="Unassembled WGS sequence"/>
</dbReference>
<sequence>MNNVNAQFKNGKNNIINSGNKIKQVNYLIHNEERKRKKKRILIELEHVQMKLDSCYEDMRTVDRILLSDRRDISECFVNLSIIETQHAKQFDGKLEFNKGVFDKFEDLFIYAKSFPIQELFNEGSETPKRILITGQAGVGKSVLSQYIACQWSGEEKLF</sequence>
<comment type="caution">
    <text evidence="1">The sequence shown here is derived from an EMBL/GenBank/DDBJ whole genome shotgun (WGS) entry which is preliminary data.</text>
</comment>
<evidence type="ECO:0000313" key="2">
    <source>
        <dbReference type="Proteomes" id="UP001431209"/>
    </source>
</evidence>
<name>A0AAW2ZCA0_9EUKA</name>
<organism evidence="1 2">
    <name type="scientific">Acrasis kona</name>
    <dbReference type="NCBI Taxonomy" id="1008807"/>
    <lineage>
        <taxon>Eukaryota</taxon>
        <taxon>Discoba</taxon>
        <taxon>Heterolobosea</taxon>
        <taxon>Tetramitia</taxon>
        <taxon>Eutetramitia</taxon>
        <taxon>Acrasidae</taxon>
        <taxon>Acrasis</taxon>
    </lineage>
</organism>
<dbReference type="AlphaFoldDB" id="A0AAW2ZCA0"/>